<accession>A0ABT8IXN2</accession>
<dbReference type="Proteomes" id="UP001174210">
    <property type="component" value="Unassembled WGS sequence"/>
</dbReference>
<name>A0ABT8IXN2_9MICO</name>
<evidence type="ECO:0000256" key="1">
    <source>
        <dbReference type="ARBA" id="ARBA00022741"/>
    </source>
</evidence>
<dbReference type="SUPFAM" id="SSF55464">
    <property type="entry name" value="Origin of replication-binding domain, RBD-like"/>
    <property type="match status" value="1"/>
</dbReference>
<evidence type="ECO:0000259" key="4">
    <source>
        <dbReference type="SMART" id="SM00382"/>
    </source>
</evidence>
<proteinExistence type="predicted"/>
<dbReference type="Gene3D" id="2.30.30.940">
    <property type="match status" value="1"/>
</dbReference>
<feature type="region of interest" description="Disordered" evidence="3">
    <location>
        <begin position="873"/>
        <end position="894"/>
    </location>
</feature>
<dbReference type="PANTHER" id="PTHR43788">
    <property type="entry name" value="DNA2/NAM7 HELICASE FAMILY MEMBER"/>
    <property type="match status" value="1"/>
</dbReference>
<protein>
    <submittedName>
        <fullName evidence="5">AAA family ATPase</fullName>
    </submittedName>
</protein>
<dbReference type="CDD" id="cd18809">
    <property type="entry name" value="SF1_C_RecD"/>
    <property type="match status" value="1"/>
</dbReference>
<dbReference type="InterPro" id="IPR050534">
    <property type="entry name" value="Coronavir_polyprotein_1ab"/>
</dbReference>
<evidence type="ECO:0000313" key="6">
    <source>
        <dbReference type="Proteomes" id="UP001174210"/>
    </source>
</evidence>
<gene>
    <name evidence="5" type="ORF">P5G59_10560</name>
</gene>
<dbReference type="EMBL" id="JAROCB010000002">
    <property type="protein sequence ID" value="MDN4597582.1"/>
    <property type="molecule type" value="Genomic_DNA"/>
</dbReference>
<evidence type="ECO:0000256" key="2">
    <source>
        <dbReference type="ARBA" id="ARBA00022840"/>
    </source>
</evidence>
<evidence type="ECO:0000256" key="3">
    <source>
        <dbReference type="SAM" id="MobiDB-lite"/>
    </source>
</evidence>
<dbReference type="PANTHER" id="PTHR43788:SF6">
    <property type="entry name" value="DNA HELICASE B"/>
    <property type="match status" value="1"/>
</dbReference>
<dbReference type="Pfam" id="PF08751">
    <property type="entry name" value="TrwC"/>
    <property type="match status" value="1"/>
</dbReference>
<dbReference type="InterPro" id="IPR027417">
    <property type="entry name" value="P-loop_NTPase"/>
</dbReference>
<dbReference type="InterPro" id="IPR003593">
    <property type="entry name" value="AAA+_ATPase"/>
</dbReference>
<sequence>MQVRGGVARWKRGQQSHGVKQAVNYAFSGVCDATLTAKTADGIIAAAGYADAVMTRYIVENGAIRDDLLTRDQLKAWVDGLDPLIGERRGRDLESPVADLILDATINAPKSFSIAAMIDTDLAAAYEDLQDRLRDRIIKLWQCELNARRGKGGAIRENLARIEVVELRHERSRSLDPHKHRHLWLNVKVQGVDGKWSNIDTRVALRFQNVINAEGDLASRTDPTWITALAAKGFTLNEDGEITQLQHLVRPLSKRSAQIEANKSVRSAWWKQQHPGQEPSHDVLSQIDHWAWAVGRPNKPGDLDEDGWAELVREELLAADPALGTHGSPISVPPVAIDHLDIKLLAAKAVVDADARSTGSGGRFSWMDVRAGALRAIAGTGVVADRDALAKLAEEVVARSRTVTLISETDAPKHVKHLMAVSTATLKATLAQKVDAFSAPGQILDTDEVVAIGRAIEPDRVLDDGQLDGAAAIGGTSSSVVVSGPAGTGKTTMLKVAGAALRRRGRKMIIVAPTRKASAVAGRETMSSSSSLHQLLHDFGWRWAADASGATVWKRLSIGERDLVTGAIYNGPRIRIDPGDRIVVDEAGMLDLDAASALLDIAHASGAGVALVGDEQQALPVGHSGAMALFWRRSPQRVELTTTHRFKDPEWAELMLRLRDPVDQAAMWGVATDIIRTERAVMADSDLAARAAMVEGWFDAARDRETISLVTATHAEAQEISEAIQARRIASGSISVGRSVSGQGGQTIFVGDVVQSRRNDSVADVQNRQNWIVKTISNDSVILAASTDTTDLRKVSLDYAESHIHLAYATTVYGVQGETTDRSLVGPGVDAAGLYVGLTRGKEQNSVVLVAPTEDAARAELVELMQRRTIEETMEKSQAAARSELRRAAQSSAGPIVEAPVRHAASVGIE</sequence>
<evidence type="ECO:0000313" key="5">
    <source>
        <dbReference type="EMBL" id="MDN4597582.1"/>
    </source>
</evidence>
<dbReference type="RefSeq" id="WP_301218682.1">
    <property type="nucleotide sequence ID" value="NZ_JAROCB010000002.1"/>
</dbReference>
<comment type="caution">
    <text evidence="5">The sequence shown here is derived from an EMBL/GenBank/DDBJ whole genome shotgun (WGS) entry which is preliminary data.</text>
</comment>
<dbReference type="InterPro" id="IPR014862">
    <property type="entry name" value="TrwC"/>
</dbReference>
<reference evidence="5" key="1">
    <citation type="submission" date="2023-03" db="EMBL/GenBank/DDBJ databases">
        <title>MT1 and MT2 Draft Genomes of Novel Species.</title>
        <authorList>
            <person name="Venkateswaran K."/>
        </authorList>
    </citation>
    <scope>NUCLEOTIDE SEQUENCE</scope>
    <source>
        <strain evidence="5">F6_8S_P_1A</strain>
    </source>
</reference>
<keyword evidence="6" id="KW-1185">Reference proteome</keyword>
<dbReference type="SMART" id="SM00382">
    <property type="entry name" value="AAA"/>
    <property type="match status" value="1"/>
</dbReference>
<dbReference type="Gene3D" id="3.40.50.300">
    <property type="entry name" value="P-loop containing nucleotide triphosphate hydrolases"/>
    <property type="match status" value="2"/>
</dbReference>
<dbReference type="SUPFAM" id="SSF52540">
    <property type="entry name" value="P-loop containing nucleoside triphosphate hydrolases"/>
    <property type="match status" value="1"/>
</dbReference>
<organism evidence="5 6">
    <name type="scientific">Leifsonia virtsii</name>
    <dbReference type="NCBI Taxonomy" id="3035915"/>
    <lineage>
        <taxon>Bacteria</taxon>
        <taxon>Bacillati</taxon>
        <taxon>Actinomycetota</taxon>
        <taxon>Actinomycetes</taxon>
        <taxon>Micrococcales</taxon>
        <taxon>Microbacteriaceae</taxon>
        <taxon>Leifsonia</taxon>
    </lineage>
</organism>
<keyword evidence="2" id="KW-0067">ATP-binding</keyword>
<feature type="domain" description="AAA+ ATPase" evidence="4">
    <location>
        <begin position="476"/>
        <end position="623"/>
    </location>
</feature>
<dbReference type="Pfam" id="PF13604">
    <property type="entry name" value="AAA_30"/>
    <property type="match status" value="1"/>
</dbReference>
<keyword evidence="1" id="KW-0547">Nucleotide-binding</keyword>